<dbReference type="EMBL" id="KQ086090">
    <property type="protein sequence ID" value="KLO08469.1"/>
    <property type="molecule type" value="Genomic_DNA"/>
</dbReference>
<dbReference type="Proteomes" id="UP000053477">
    <property type="component" value="Unassembled WGS sequence"/>
</dbReference>
<proteinExistence type="predicted"/>
<reference evidence="1 2" key="1">
    <citation type="submission" date="2015-04" db="EMBL/GenBank/DDBJ databases">
        <title>Complete genome sequence of Schizopora paradoxa KUC8140, a cosmopolitan wood degrader in East Asia.</title>
        <authorList>
            <consortium name="DOE Joint Genome Institute"/>
            <person name="Min B."/>
            <person name="Park H."/>
            <person name="Jang Y."/>
            <person name="Kim J.-J."/>
            <person name="Kim K.H."/>
            <person name="Pangilinan J."/>
            <person name="Lipzen A."/>
            <person name="Riley R."/>
            <person name="Grigoriev I.V."/>
            <person name="Spatafora J.W."/>
            <person name="Choi I.-G."/>
        </authorList>
    </citation>
    <scope>NUCLEOTIDE SEQUENCE [LARGE SCALE GENOMIC DNA]</scope>
    <source>
        <strain evidence="1 2">KUC8140</strain>
    </source>
</reference>
<dbReference type="AlphaFoldDB" id="A0A0H2R9E9"/>
<name>A0A0H2R9E9_9AGAM</name>
<sequence length="181" mass="20861">MMEVLGSLEQTLDWAFQTHPKITFDMEDSSLDNNLETLTRLYMLQGLPTYHEGEDGMALISERERHLSDLEFNHCGIFDEATLVTLLGLCLATASRWRSLSLTRKWDEYDDTTTIGDEAWMTGALLRQIRQNNPLGYPQTQYLRMYSTHSIAVLLDQRSLVLPVESFVYTPTFLSKSKIWS</sequence>
<organism evidence="1 2">
    <name type="scientific">Schizopora paradoxa</name>
    <dbReference type="NCBI Taxonomy" id="27342"/>
    <lineage>
        <taxon>Eukaryota</taxon>
        <taxon>Fungi</taxon>
        <taxon>Dikarya</taxon>
        <taxon>Basidiomycota</taxon>
        <taxon>Agaricomycotina</taxon>
        <taxon>Agaricomycetes</taxon>
        <taxon>Hymenochaetales</taxon>
        <taxon>Schizoporaceae</taxon>
        <taxon>Schizopora</taxon>
    </lineage>
</organism>
<keyword evidence="2" id="KW-1185">Reference proteome</keyword>
<gene>
    <name evidence="1" type="ORF">SCHPADRAFT_893853</name>
</gene>
<dbReference type="InParanoid" id="A0A0H2R9E9"/>
<evidence type="ECO:0000313" key="1">
    <source>
        <dbReference type="EMBL" id="KLO08469.1"/>
    </source>
</evidence>
<accession>A0A0H2R9E9</accession>
<protein>
    <submittedName>
        <fullName evidence="1">Uncharacterized protein</fullName>
    </submittedName>
</protein>
<evidence type="ECO:0000313" key="2">
    <source>
        <dbReference type="Proteomes" id="UP000053477"/>
    </source>
</evidence>